<dbReference type="InterPro" id="IPR014729">
    <property type="entry name" value="Rossmann-like_a/b/a_fold"/>
</dbReference>
<evidence type="ECO:0000256" key="6">
    <source>
        <dbReference type="ARBA" id="ARBA00022962"/>
    </source>
</evidence>
<dbReference type="SUPFAM" id="SSF52402">
    <property type="entry name" value="Adenine nucleotide alpha hydrolases-like"/>
    <property type="match status" value="1"/>
</dbReference>
<name>A0ABS0N0I2_9SPHN</name>
<dbReference type="Proteomes" id="UP000602442">
    <property type="component" value="Unassembled WGS sequence"/>
</dbReference>
<dbReference type="Pfam" id="PF00733">
    <property type="entry name" value="Asn_synthase"/>
    <property type="match status" value="1"/>
</dbReference>
<dbReference type="PIRSF" id="PIRSF001589">
    <property type="entry name" value="Asn_synthetase_glu-h"/>
    <property type="match status" value="1"/>
</dbReference>
<keyword evidence="6" id="KW-0315">Glutamine amidotransferase</keyword>
<evidence type="ECO:0000259" key="8">
    <source>
        <dbReference type="PROSITE" id="PS51278"/>
    </source>
</evidence>
<feature type="domain" description="Glutamine amidotransferase type-2" evidence="8">
    <location>
        <begin position="2"/>
        <end position="213"/>
    </location>
</feature>
<dbReference type="Gene3D" id="3.60.20.10">
    <property type="entry name" value="Glutamine Phosphoribosylpyrophosphate, subunit 1, domain 1"/>
    <property type="match status" value="1"/>
</dbReference>
<dbReference type="CDD" id="cd01991">
    <property type="entry name" value="Asn_synthase_B_C"/>
    <property type="match status" value="1"/>
</dbReference>
<keyword evidence="10" id="KW-1185">Reference proteome</keyword>
<dbReference type="CDD" id="cd00712">
    <property type="entry name" value="AsnB"/>
    <property type="match status" value="1"/>
</dbReference>
<evidence type="ECO:0000256" key="4">
    <source>
        <dbReference type="ARBA" id="ARBA00022741"/>
    </source>
</evidence>
<keyword evidence="4" id="KW-0547">Nucleotide-binding</keyword>
<comment type="pathway">
    <text evidence="1">Amino-acid biosynthesis; L-asparagine biosynthesis; L-asparagine from L-aspartate (L-Gln route): step 1/1.</text>
</comment>
<dbReference type="InterPro" id="IPR006426">
    <property type="entry name" value="Asn_synth_AEB"/>
</dbReference>
<dbReference type="Pfam" id="PF13537">
    <property type="entry name" value="GATase_7"/>
    <property type="match status" value="1"/>
</dbReference>
<dbReference type="PANTHER" id="PTHR43284:SF1">
    <property type="entry name" value="ASPARAGINE SYNTHETASE"/>
    <property type="match status" value="1"/>
</dbReference>
<evidence type="ECO:0000256" key="1">
    <source>
        <dbReference type="ARBA" id="ARBA00005187"/>
    </source>
</evidence>
<dbReference type="InterPro" id="IPR051786">
    <property type="entry name" value="ASN_synthetase/amidase"/>
</dbReference>
<sequence length="629" mass="69834">MSAVAAILHTDGEPAAASAISAMTAAMHYRGQDGVHHQVLGPCAIGHCALHVSAEDRDSVQPLSENEASYTISLDGYVANYEELRRDLTQRGVTLRNRSDAELVLQAHILWGRECLEHINGEFAFGIYDHANETLFCACDHTGLRQLHYHWDGRTFVAATDIAGVLAALDERPAPNYGYLAEHIANGWFTYDETPWQGVMRLPRGHCLTFENGKLQRREYWELPLEITTRYRSDGEYIEHYRSLLTECVAEAGRSDRPVACEVSGGLDSSAIFALANQMDRASNWPSPGLAGFTLSAPRGTPADEARYIEALASAIGREIEAVPLFCPDLDWFEAQAQIDQRLPFLPNTVMLRGLAKAASDNGCRISLTGQGGDQWLDGLPHYYRQSLRGGDLSAFGRSFRADRRARGLAWSAAQAVRQSVVAGLPDGVTDGLRALRDGEPEIATGTHWLSGEMQRELRRRSNAFRAQMAALPTDDRPKRGKLVAPFALLVFDMLNVQAARLGVENRHPMLSRKFIEFSARTPEHIRLRGGTTKHIHREAMKGILPDKIIDRESKAHFSQTFLPYLPEMQALVAEQIHENAEFRQLVESDTVCAAFDGAKGAPIDQIPIWSLWGTYASALFLEQARVDY</sequence>
<dbReference type="RefSeq" id="WP_197919919.1">
    <property type="nucleotide sequence ID" value="NZ_CAWPTA010000006.1"/>
</dbReference>
<organism evidence="9 10">
    <name type="scientific">Aurantiacibacter sediminis</name>
    <dbReference type="NCBI Taxonomy" id="2793064"/>
    <lineage>
        <taxon>Bacteria</taxon>
        <taxon>Pseudomonadati</taxon>
        <taxon>Pseudomonadota</taxon>
        <taxon>Alphaproteobacteria</taxon>
        <taxon>Sphingomonadales</taxon>
        <taxon>Erythrobacteraceae</taxon>
        <taxon>Aurantiacibacter</taxon>
    </lineage>
</organism>
<evidence type="ECO:0000256" key="2">
    <source>
        <dbReference type="ARBA" id="ARBA00005752"/>
    </source>
</evidence>
<dbReference type="PANTHER" id="PTHR43284">
    <property type="entry name" value="ASPARAGINE SYNTHETASE (GLUTAMINE-HYDROLYZING)"/>
    <property type="match status" value="1"/>
</dbReference>
<gene>
    <name evidence="9" type="ORF">I5L03_01400</name>
</gene>
<dbReference type="SUPFAM" id="SSF56235">
    <property type="entry name" value="N-terminal nucleophile aminohydrolases (Ntn hydrolases)"/>
    <property type="match status" value="1"/>
</dbReference>
<dbReference type="InterPro" id="IPR029055">
    <property type="entry name" value="Ntn_hydrolases_N"/>
</dbReference>
<evidence type="ECO:0000313" key="9">
    <source>
        <dbReference type="EMBL" id="MBH5321237.1"/>
    </source>
</evidence>
<protein>
    <recommendedName>
        <fullName evidence="3">asparagine synthase (glutamine-hydrolyzing)</fullName>
        <ecNumber evidence="3">6.3.5.4</ecNumber>
    </recommendedName>
</protein>
<dbReference type="EC" id="6.3.5.4" evidence="3"/>
<comment type="catalytic activity">
    <reaction evidence="7">
        <text>L-aspartate + L-glutamine + ATP + H2O = L-asparagine + L-glutamate + AMP + diphosphate + H(+)</text>
        <dbReference type="Rhea" id="RHEA:12228"/>
        <dbReference type="ChEBI" id="CHEBI:15377"/>
        <dbReference type="ChEBI" id="CHEBI:15378"/>
        <dbReference type="ChEBI" id="CHEBI:29985"/>
        <dbReference type="ChEBI" id="CHEBI:29991"/>
        <dbReference type="ChEBI" id="CHEBI:30616"/>
        <dbReference type="ChEBI" id="CHEBI:33019"/>
        <dbReference type="ChEBI" id="CHEBI:58048"/>
        <dbReference type="ChEBI" id="CHEBI:58359"/>
        <dbReference type="ChEBI" id="CHEBI:456215"/>
        <dbReference type="EC" id="6.3.5.4"/>
    </reaction>
</comment>
<dbReference type="EMBL" id="JAEANY010000001">
    <property type="protein sequence ID" value="MBH5321237.1"/>
    <property type="molecule type" value="Genomic_DNA"/>
</dbReference>
<dbReference type="InterPro" id="IPR017932">
    <property type="entry name" value="GATase_2_dom"/>
</dbReference>
<dbReference type="InterPro" id="IPR001962">
    <property type="entry name" value="Asn_synthase"/>
</dbReference>
<evidence type="ECO:0000256" key="3">
    <source>
        <dbReference type="ARBA" id="ARBA00012737"/>
    </source>
</evidence>
<dbReference type="Gene3D" id="3.40.50.620">
    <property type="entry name" value="HUPs"/>
    <property type="match status" value="1"/>
</dbReference>
<comment type="caution">
    <text evidence="9">The sequence shown here is derived from an EMBL/GenBank/DDBJ whole genome shotgun (WGS) entry which is preliminary data.</text>
</comment>
<evidence type="ECO:0000256" key="7">
    <source>
        <dbReference type="ARBA" id="ARBA00048741"/>
    </source>
</evidence>
<reference evidence="9 10" key="1">
    <citation type="submission" date="2020-11" db="EMBL/GenBank/DDBJ databases">
        <title>Erythrobacter sediminis sp. nov., a marine bacterium from a tidal flat of Garorim Bay.</title>
        <authorList>
            <person name="Kim D."/>
            <person name="Yoo Y."/>
            <person name="Kim J.-J."/>
        </authorList>
    </citation>
    <scope>NUCLEOTIDE SEQUENCE [LARGE SCALE GENOMIC DNA]</scope>
    <source>
        <strain evidence="9 10">JGD-13</strain>
    </source>
</reference>
<dbReference type="InterPro" id="IPR033738">
    <property type="entry name" value="AsnB_N"/>
</dbReference>
<proteinExistence type="inferred from homology"/>
<comment type="similarity">
    <text evidence="2">Belongs to the asparagine synthetase family.</text>
</comment>
<accession>A0ABS0N0I2</accession>
<keyword evidence="5" id="KW-0067">ATP-binding</keyword>
<dbReference type="PROSITE" id="PS51278">
    <property type="entry name" value="GATASE_TYPE_2"/>
    <property type="match status" value="1"/>
</dbReference>
<evidence type="ECO:0000256" key="5">
    <source>
        <dbReference type="ARBA" id="ARBA00022840"/>
    </source>
</evidence>
<evidence type="ECO:0000313" key="10">
    <source>
        <dbReference type="Proteomes" id="UP000602442"/>
    </source>
</evidence>